<dbReference type="InterPro" id="IPR036565">
    <property type="entry name" value="Mur-like_cat_sf"/>
</dbReference>
<evidence type="ECO:0000313" key="6">
    <source>
        <dbReference type="Proteomes" id="UP000178815"/>
    </source>
</evidence>
<reference evidence="5 6" key="1">
    <citation type="journal article" date="2016" name="Nat. Commun.">
        <title>Thousands of microbial genomes shed light on interconnected biogeochemical processes in an aquifer system.</title>
        <authorList>
            <person name="Anantharaman K."/>
            <person name="Brown C.T."/>
            <person name="Hug L.A."/>
            <person name="Sharon I."/>
            <person name="Castelle C.J."/>
            <person name="Probst A.J."/>
            <person name="Thomas B.C."/>
            <person name="Singh A."/>
            <person name="Wilkins M.J."/>
            <person name="Karaoz U."/>
            <person name="Brodie E.L."/>
            <person name="Williams K.H."/>
            <person name="Hubbard S.S."/>
            <person name="Banfield J.F."/>
        </authorList>
    </citation>
    <scope>NUCLEOTIDE SEQUENCE [LARGE SCALE GENOMIC DNA]</scope>
</reference>
<comment type="pathway">
    <text evidence="2">Cell wall biogenesis; peptidoglycan biosynthesis.</text>
</comment>
<dbReference type="SUPFAM" id="SSF53623">
    <property type="entry name" value="MurD-like peptide ligases, catalytic domain"/>
    <property type="match status" value="1"/>
</dbReference>
<evidence type="ECO:0000259" key="3">
    <source>
        <dbReference type="Pfam" id="PF02875"/>
    </source>
</evidence>
<sequence>MYELVNRIVRLLQTVTPQPVVRLLRSPYHASLASLATVSYRFPAKKLTVIGITGTKGKSTTAEMLFSIFRAAGYKTALISTIRFAIEDDSEPNRYKMTLQGRGFAQAFMRKALTAGCSHLIIEITSESTLQYRHWFLNLDALVVTNIQREHIESHGSFEKYVAAKRAIVTTLARSPKSARILVTNADIPETKNFLSIPVTKAIGFTAEDLHMLVSDDREVRFTYAGEEFSLPLPGTFNAMNALAAIKLCEAFGIPLTTMATALATLPTVRGRVEHIDAGQDFLAIVDYAHTPDSLRALYGAFKNRRKICVLGNTGGGRDTWKRLDMGKIADEECAEVVLTNEDPYDEDPRTIVDAMAAGMRRAPTIIMDRREAIRHALSLARKGDAVLISGKGTDPYIMGPKGSKLPWSDAAIVRDELGTLLANKL</sequence>
<dbReference type="PANTHER" id="PTHR23135">
    <property type="entry name" value="MUR LIGASE FAMILY MEMBER"/>
    <property type="match status" value="1"/>
</dbReference>
<keyword evidence="2" id="KW-0573">Peptidoglycan synthesis</keyword>
<dbReference type="GO" id="GO:0009252">
    <property type="term" value="P:peptidoglycan biosynthetic process"/>
    <property type="evidence" value="ECO:0007669"/>
    <property type="project" value="UniProtKB-UniPathway"/>
</dbReference>
<dbReference type="NCBIfam" id="TIGR01085">
    <property type="entry name" value="murE"/>
    <property type="match status" value="1"/>
</dbReference>
<keyword evidence="2" id="KW-0961">Cell wall biogenesis/degradation</keyword>
<protein>
    <recommendedName>
        <fullName evidence="7">UDP-N-acetylmuramoyl-L-alanyl-D-glutamate--2, 6-diaminopimelate ligase</fullName>
    </recommendedName>
</protein>
<evidence type="ECO:0008006" key="7">
    <source>
        <dbReference type="Google" id="ProtNLM"/>
    </source>
</evidence>
<dbReference type="Proteomes" id="UP000178815">
    <property type="component" value="Unassembled WGS sequence"/>
</dbReference>
<dbReference type="GO" id="GO:0016881">
    <property type="term" value="F:acid-amino acid ligase activity"/>
    <property type="evidence" value="ECO:0007669"/>
    <property type="project" value="InterPro"/>
</dbReference>
<dbReference type="STRING" id="1798481.A2678_02910"/>
<dbReference type="GO" id="GO:0008360">
    <property type="term" value="P:regulation of cell shape"/>
    <property type="evidence" value="ECO:0007669"/>
    <property type="project" value="UniProtKB-KW"/>
</dbReference>
<accession>A0A1F6CHM4</accession>
<dbReference type="GO" id="GO:0071555">
    <property type="term" value="P:cell wall organization"/>
    <property type="evidence" value="ECO:0007669"/>
    <property type="project" value="UniProtKB-KW"/>
</dbReference>
<keyword evidence="2" id="KW-0132">Cell division</keyword>
<comment type="subcellular location">
    <subcellularLocation>
        <location evidence="2">Cytoplasm</location>
    </subcellularLocation>
</comment>
<evidence type="ECO:0000313" key="5">
    <source>
        <dbReference type="EMBL" id="OGG48362.1"/>
    </source>
</evidence>
<name>A0A1F6CHM4_9BACT</name>
<dbReference type="InterPro" id="IPR013221">
    <property type="entry name" value="Mur_ligase_cen"/>
</dbReference>
<dbReference type="Gene3D" id="3.40.1190.10">
    <property type="entry name" value="Mur-like, catalytic domain"/>
    <property type="match status" value="1"/>
</dbReference>
<dbReference type="UniPathway" id="UPA00219"/>
<dbReference type="InterPro" id="IPR036615">
    <property type="entry name" value="Mur_ligase_C_dom_sf"/>
</dbReference>
<dbReference type="GO" id="GO:0051301">
    <property type="term" value="P:cell division"/>
    <property type="evidence" value="ECO:0007669"/>
    <property type="project" value="UniProtKB-KW"/>
</dbReference>
<comment type="similarity">
    <text evidence="1">Belongs to the MurCDEF family. MurE subfamily.</text>
</comment>
<comment type="caution">
    <text evidence="5">The sequence shown here is derived from an EMBL/GenBank/DDBJ whole genome shotgun (WGS) entry which is preliminary data.</text>
</comment>
<dbReference type="AlphaFoldDB" id="A0A1F6CHM4"/>
<dbReference type="SUPFAM" id="SSF53244">
    <property type="entry name" value="MurD-like peptide ligases, peptide-binding domain"/>
    <property type="match status" value="1"/>
</dbReference>
<gene>
    <name evidence="5" type="ORF">A2678_02910</name>
</gene>
<organism evidence="5 6">
    <name type="scientific">Candidatus Kaiserbacteria bacterium RIFCSPHIGHO2_01_FULL_53_31</name>
    <dbReference type="NCBI Taxonomy" id="1798481"/>
    <lineage>
        <taxon>Bacteria</taxon>
        <taxon>Candidatus Kaiseribacteriota</taxon>
    </lineage>
</organism>
<evidence type="ECO:0000256" key="2">
    <source>
        <dbReference type="RuleBase" id="RU004135"/>
    </source>
</evidence>
<dbReference type="GO" id="GO:0005524">
    <property type="term" value="F:ATP binding"/>
    <property type="evidence" value="ECO:0007669"/>
    <property type="project" value="InterPro"/>
</dbReference>
<feature type="domain" description="Mur ligase central" evidence="4">
    <location>
        <begin position="52"/>
        <end position="248"/>
    </location>
</feature>
<dbReference type="Gene3D" id="3.90.190.20">
    <property type="entry name" value="Mur ligase, C-terminal domain"/>
    <property type="match status" value="1"/>
</dbReference>
<dbReference type="Pfam" id="PF08245">
    <property type="entry name" value="Mur_ligase_M"/>
    <property type="match status" value="1"/>
</dbReference>
<proteinExistence type="inferred from homology"/>
<dbReference type="Pfam" id="PF02875">
    <property type="entry name" value="Mur_ligase_C"/>
    <property type="match status" value="1"/>
</dbReference>
<feature type="domain" description="Mur ligase C-terminal" evidence="3">
    <location>
        <begin position="271"/>
        <end position="393"/>
    </location>
</feature>
<dbReference type="InterPro" id="IPR004101">
    <property type="entry name" value="Mur_ligase_C"/>
</dbReference>
<dbReference type="CDD" id="cd01983">
    <property type="entry name" value="SIMIBI"/>
    <property type="match status" value="1"/>
</dbReference>
<dbReference type="InterPro" id="IPR005761">
    <property type="entry name" value="UDP-N-AcMur-Glu-dNH2Pim_ligase"/>
</dbReference>
<evidence type="ECO:0000256" key="1">
    <source>
        <dbReference type="ARBA" id="ARBA00005898"/>
    </source>
</evidence>
<dbReference type="PANTHER" id="PTHR23135:SF4">
    <property type="entry name" value="UDP-N-ACETYLMURAMOYL-L-ALANYL-D-GLUTAMATE--2,6-DIAMINOPIMELATE LIGASE MURE HOMOLOG, CHLOROPLASTIC"/>
    <property type="match status" value="1"/>
</dbReference>
<evidence type="ECO:0000259" key="4">
    <source>
        <dbReference type="Pfam" id="PF08245"/>
    </source>
</evidence>
<keyword evidence="2" id="KW-0133">Cell shape</keyword>
<dbReference type="GO" id="GO:0005737">
    <property type="term" value="C:cytoplasm"/>
    <property type="evidence" value="ECO:0007669"/>
    <property type="project" value="UniProtKB-SubCell"/>
</dbReference>
<keyword evidence="2" id="KW-0131">Cell cycle</keyword>
<dbReference type="EMBL" id="MFKU01000014">
    <property type="protein sequence ID" value="OGG48362.1"/>
    <property type="molecule type" value="Genomic_DNA"/>
</dbReference>